<feature type="region of interest" description="Disordered" evidence="1">
    <location>
        <begin position="351"/>
        <end position="429"/>
    </location>
</feature>
<feature type="transmembrane region" description="Helical" evidence="2">
    <location>
        <begin position="139"/>
        <end position="157"/>
    </location>
</feature>
<feature type="compositionally biased region" description="Basic and acidic residues" evidence="1">
    <location>
        <begin position="362"/>
        <end position="374"/>
    </location>
</feature>
<reference evidence="3 4" key="1">
    <citation type="submission" date="2016-07" db="EMBL/GenBank/DDBJ databases">
        <title>Pervasive Adenine N6-methylation of Active Genes in Fungi.</title>
        <authorList>
            <consortium name="DOE Joint Genome Institute"/>
            <person name="Mondo S.J."/>
            <person name="Dannebaum R.O."/>
            <person name="Kuo R.C."/>
            <person name="Labutti K."/>
            <person name="Haridas S."/>
            <person name="Kuo A."/>
            <person name="Salamov A."/>
            <person name="Ahrendt S.R."/>
            <person name="Lipzen A."/>
            <person name="Sullivan W."/>
            <person name="Andreopoulos W.B."/>
            <person name="Clum A."/>
            <person name="Lindquist E."/>
            <person name="Daum C."/>
            <person name="Ramamoorthy G.K."/>
            <person name="Gryganskyi A."/>
            <person name="Culley D."/>
            <person name="Magnuson J.K."/>
            <person name="James T.Y."/>
            <person name="O'Malley M.A."/>
            <person name="Stajich J.E."/>
            <person name="Spatafora J.W."/>
            <person name="Visel A."/>
            <person name="Grigoriev I.V."/>
        </authorList>
    </citation>
    <scope>NUCLEOTIDE SEQUENCE [LARGE SCALE GENOMIC DNA]</scope>
    <source>
        <strain evidence="3 4">68-887.2</strain>
    </source>
</reference>
<feature type="compositionally biased region" description="Low complexity" evidence="1">
    <location>
        <begin position="376"/>
        <end position="387"/>
    </location>
</feature>
<feature type="transmembrane region" description="Helical" evidence="2">
    <location>
        <begin position="247"/>
        <end position="272"/>
    </location>
</feature>
<feature type="transmembrane region" description="Helical" evidence="2">
    <location>
        <begin position="284"/>
        <end position="307"/>
    </location>
</feature>
<keyword evidence="4" id="KW-1185">Reference proteome</keyword>
<feature type="compositionally biased region" description="Basic and acidic residues" evidence="1">
    <location>
        <begin position="405"/>
        <end position="429"/>
    </location>
</feature>
<accession>A0A1Y2AZL9</accession>
<feature type="transmembrane region" description="Helical" evidence="2">
    <location>
        <begin position="101"/>
        <end position="127"/>
    </location>
</feature>
<dbReference type="OrthoDB" id="3251871at2759"/>
<name>A0A1Y2AZL9_9TREE</name>
<dbReference type="EMBL" id="MCFC01000034">
    <property type="protein sequence ID" value="ORY28028.1"/>
    <property type="molecule type" value="Genomic_DNA"/>
</dbReference>
<feature type="transmembrane region" description="Helical" evidence="2">
    <location>
        <begin position="22"/>
        <end position="46"/>
    </location>
</feature>
<keyword evidence="2" id="KW-1133">Transmembrane helix</keyword>
<keyword evidence="2" id="KW-0812">Transmembrane</keyword>
<protein>
    <submittedName>
        <fullName evidence="3">Uncharacterized protein</fullName>
    </submittedName>
</protein>
<gene>
    <name evidence="3" type="ORF">BCR39DRAFT_588919</name>
</gene>
<proteinExistence type="predicted"/>
<dbReference type="STRING" id="71784.A0A1Y2AZL9"/>
<dbReference type="AlphaFoldDB" id="A0A1Y2AZL9"/>
<evidence type="ECO:0000313" key="3">
    <source>
        <dbReference type="EMBL" id="ORY28028.1"/>
    </source>
</evidence>
<sequence>MTFLETRDNFEFTLDKLARLDLAISCVAGITLVAALFILLSSLWVYATPAARHILDRVSFRLLCWLMAAESLYAILFIVLYGHWETAVAIGSSRACGPLMWLHWGSMMASNWFCAAMAINLCLTVVFDINPIQRGLEKWYVLIALFLGYAIPILPMARGKFGPEPNSGICYLKTPDRHAQIRELLMILVLVRIFRQSRATIGIRANGHHLDCDMSEYATRPKGFWHWFGPRVGRVYLGHLEDRFLEIALRVSVLPITMIIVISIVEGGNLYYLIHHTKLDRRQYTWFCTYQFVYGGRGLPFAVIALFTDPSLRRGIKAAWQARRKSSAARRMDVEISPSIPINLLEMLRSTTPAPTPTPALDEGKATPRSRYDKNTTPTGTGSPDTDASSILPSPLKTLHFGRSQSRESQDFVKDQSGDSQEFVKDQSRDSEAFVKVQSSPLDISEDTSVFAHQQDISEGPESHTIEITPQQDTSHTIELRQVASDIGWTDGTVIELGREEEFAIEVGQVERLEECVVPTSTPDDGDWKTKLL</sequence>
<feature type="transmembrane region" description="Helical" evidence="2">
    <location>
        <begin position="58"/>
        <end position="81"/>
    </location>
</feature>
<dbReference type="Gene3D" id="1.20.1070.10">
    <property type="entry name" value="Rhodopsin 7-helix transmembrane proteins"/>
    <property type="match status" value="1"/>
</dbReference>
<evidence type="ECO:0000256" key="1">
    <source>
        <dbReference type="SAM" id="MobiDB-lite"/>
    </source>
</evidence>
<evidence type="ECO:0000256" key="2">
    <source>
        <dbReference type="SAM" id="Phobius"/>
    </source>
</evidence>
<dbReference type="Proteomes" id="UP000193986">
    <property type="component" value="Unassembled WGS sequence"/>
</dbReference>
<dbReference type="InParanoid" id="A0A1Y2AZL9"/>
<evidence type="ECO:0000313" key="4">
    <source>
        <dbReference type="Proteomes" id="UP000193986"/>
    </source>
</evidence>
<comment type="caution">
    <text evidence="3">The sequence shown here is derived from an EMBL/GenBank/DDBJ whole genome shotgun (WGS) entry which is preliminary data.</text>
</comment>
<keyword evidence="2" id="KW-0472">Membrane</keyword>
<organism evidence="3 4">
    <name type="scientific">Naematelia encephala</name>
    <dbReference type="NCBI Taxonomy" id="71784"/>
    <lineage>
        <taxon>Eukaryota</taxon>
        <taxon>Fungi</taxon>
        <taxon>Dikarya</taxon>
        <taxon>Basidiomycota</taxon>
        <taxon>Agaricomycotina</taxon>
        <taxon>Tremellomycetes</taxon>
        <taxon>Tremellales</taxon>
        <taxon>Naemateliaceae</taxon>
        <taxon>Naematelia</taxon>
    </lineage>
</organism>